<dbReference type="OrthoDB" id="9784365at2"/>
<keyword evidence="7" id="KW-0862">Zinc</keyword>
<organism evidence="11 12">
    <name type="scientific">Cohnella abietis</name>
    <dbReference type="NCBI Taxonomy" id="2507935"/>
    <lineage>
        <taxon>Bacteria</taxon>
        <taxon>Bacillati</taxon>
        <taxon>Bacillota</taxon>
        <taxon>Bacilli</taxon>
        <taxon>Bacillales</taxon>
        <taxon>Paenibacillaceae</taxon>
        <taxon>Cohnella</taxon>
    </lineage>
</organism>
<dbReference type="Pfam" id="PF06130">
    <property type="entry name" value="PTAC"/>
    <property type="match status" value="1"/>
</dbReference>
<evidence type="ECO:0000256" key="9">
    <source>
        <dbReference type="ARBA" id="ARBA00047589"/>
    </source>
</evidence>
<comment type="pathway">
    <text evidence="10">Polyol metabolism; 1,2-propanediol degradation.</text>
</comment>
<dbReference type="AlphaFoldDB" id="A0A3T1D8D8"/>
<comment type="cofactor">
    <cofactor evidence="1">
        <name>Zn(2+)</name>
        <dbReference type="ChEBI" id="CHEBI:29105"/>
    </cofactor>
</comment>
<proteinExistence type="inferred from homology"/>
<comment type="similarity">
    <text evidence="2 10">Belongs to the PduL family.</text>
</comment>
<evidence type="ECO:0000256" key="7">
    <source>
        <dbReference type="ARBA" id="ARBA00022833"/>
    </source>
</evidence>
<reference evidence="11 12" key="1">
    <citation type="submission" date="2019-01" db="EMBL/GenBank/DDBJ databases">
        <title>Complete genome sequence of Cohnella hallensis HS21 isolated from Korean fir (Abies koreana) rhizospheric soil.</title>
        <authorList>
            <person name="Jiang L."/>
            <person name="Kang S.W."/>
            <person name="Kim S."/>
            <person name="Jung J."/>
            <person name="Kim C.Y."/>
            <person name="Kim D.H."/>
            <person name="Kim S.W."/>
            <person name="Lee J."/>
        </authorList>
    </citation>
    <scope>NUCLEOTIDE SEQUENCE [LARGE SCALE GENOMIC DNA]</scope>
    <source>
        <strain evidence="11 12">HS21</strain>
    </source>
</reference>
<dbReference type="RefSeq" id="WP_130611522.1">
    <property type="nucleotide sequence ID" value="NZ_AP019400.1"/>
</dbReference>
<name>A0A3T1D8D8_9BACL</name>
<keyword evidence="6" id="KW-0479">Metal-binding</keyword>
<dbReference type="GO" id="GO:0051144">
    <property type="term" value="P:1,2-propanediol catabolic process"/>
    <property type="evidence" value="ECO:0007669"/>
    <property type="project" value="UniProtKB-UniPathway"/>
</dbReference>
<evidence type="ECO:0000256" key="8">
    <source>
        <dbReference type="ARBA" id="ARBA00023315"/>
    </source>
</evidence>
<dbReference type="PIRSF" id="PIRSF010130">
    <property type="entry name" value="PduL"/>
    <property type="match status" value="1"/>
</dbReference>
<evidence type="ECO:0000256" key="4">
    <source>
        <dbReference type="ARBA" id="ARBA00020837"/>
    </source>
</evidence>
<dbReference type="Proteomes" id="UP000289856">
    <property type="component" value="Chromosome"/>
</dbReference>
<keyword evidence="12" id="KW-1185">Reference proteome</keyword>
<gene>
    <name evidence="11" type="ORF">KCTCHS21_37490</name>
</gene>
<evidence type="ECO:0000256" key="10">
    <source>
        <dbReference type="PIRNR" id="PIRNR010130"/>
    </source>
</evidence>
<evidence type="ECO:0000256" key="6">
    <source>
        <dbReference type="ARBA" id="ARBA00022723"/>
    </source>
</evidence>
<evidence type="ECO:0000256" key="5">
    <source>
        <dbReference type="ARBA" id="ARBA00022679"/>
    </source>
</evidence>
<accession>A0A3T1D8D8</accession>
<evidence type="ECO:0000256" key="2">
    <source>
        <dbReference type="ARBA" id="ARBA00007342"/>
    </source>
</evidence>
<dbReference type="KEGG" id="cohn:KCTCHS21_37490"/>
<evidence type="ECO:0000313" key="12">
    <source>
        <dbReference type="Proteomes" id="UP000289856"/>
    </source>
</evidence>
<dbReference type="GO" id="GO:0046872">
    <property type="term" value="F:metal ion binding"/>
    <property type="evidence" value="ECO:0007669"/>
    <property type="project" value="UniProtKB-KW"/>
</dbReference>
<evidence type="ECO:0000313" key="11">
    <source>
        <dbReference type="EMBL" id="BBI34350.1"/>
    </source>
</evidence>
<protein>
    <recommendedName>
        <fullName evidence="4 10">Phosphate propanoyltransferase</fullName>
        <ecNumber evidence="3 10">2.3.1.222</ecNumber>
    </recommendedName>
</protein>
<dbReference type="NCBIfam" id="NF011652">
    <property type="entry name" value="PRK15070.1"/>
    <property type="match status" value="1"/>
</dbReference>
<comment type="catalytic activity">
    <reaction evidence="9 10">
        <text>propanoyl-CoA + phosphate = propanoyl phosphate + CoA</text>
        <dbReference type="Rhea" id="RHEA:28046"/>
        <dbReference type="ChEBI" id="CHEBI:43474"/>
        <dbReference type="ChEBI" id="CHEBI:57287"/>
        <dbReference type="ChEBI" id="CHEBI:57392"/>
        <dbReference type="ChEBI" id="CHEBI:58933"/>
        <dbReference type="EC" id="2.3.1.222"/>
    </reaction>
</comment>
<dbReference type="EC" id="2.3.1.222" evidence="3 10"/>
<dbReference type="GO" id="GO:0016747">
    <property type="term" value="F:acyltransferase activity, transferring groups other than amino-acyl groups"/>
    <property type="evidence" value="ECO:0007669"/>
    <property type="project" value="InterPro"/>
</dbReference>
<dbReference type="EMBL" id="AP019400">
    <property type="protein sequence ID" value="BBI34350.1"/>
    <property type="molecule type" value="Genomic_DNA"/>
</dbReference>
<keyword evidence="5 10" id="KW-0808">Transferase</keyword>
<sequence length="200" mass="21289">MSTSSSSLLSESKKVPVGVSARHIHLAQEHVEILFGAGAVLTEFKPLSQPGQFAANETVAIFGPKGSFPKVRILGPARKATQLEVSRTDAFSLGLKPPLRESGSIEGTPGIRIVGPAGEVTVDKGVIVAARHIHFHTSDAERWGIADKQLLKVRVGGERGIVFEQVLARVSDEFALDMHIDTDEGNAAAVNTGDFGEIME</sequence>
<dbReference type="PANTHER" id="PTHR39453:SF1">
    <property type="entry name" value="PHOSPHATE PROPANOYLTRANSFERASE"/>
    <property type="match status" value="1"/>
</dbReference>
<evidence type="ECO:0000256" key="1">
    <source>
        <dbReference type="ARBA" id="ARBA00001947"/>
    </source>
</evidence>
<evidence type="ECO:0000256" key="3">
    <source>
        <dbReference type="ARBA" id="ARBA00012206"/>
    </source>
</evidence>
<dbReference type="PANTHER" id="PTHR39453">
    <property type="entry name" value="PHOSPHATE PROPANOYLTRANSFERASE"/>
    <property type="match status" value="1"/>
</dbReference>
<keyword evidence="8 10" id="KW-0012">Acyltransferase</keyword>
<dbReference type="UniPathway" id="UPA00621"/>
<dbReference type="InterPro" id="IPR008300">
    <property type="entry name" value="PTAC"/>
</dbReference>
<comment type="function">
    <text evidence="10">Involved in 1,2-propanediol (1,2-PD) degradation by catalyzing the conversion of propanoyl-CoA to propanoyl-phosphate.</text>
</comment>